<dbReference type="EMBL" id="CP000546">
    <property type="protein sequence ID" value="ABN01003.1"/>
    <property type="molecule type" value="Genomic_DNA"/>
</dbReference>
<evidence type="ECO:0000313" key="1">
    <source>
        <dbReference type="EMBL" id="ABN01003.1"/>
    </source>
</evidence>
<name>A2S3U7_BURM9</name>
<accession>A2S3U7</accession>
<dbReference type="HOGENOM" id="CLU_3197074_0_0_4"/>
<reference evidence="1 2" key="1">
    <citation type="submission" date="2007-01" db="EMBL/GenBank/DDBJ databases">
        <authorList>
            <person name="DeShazer D."/>
            <person name="Woods D.E."/>
            <person name="Nierman W.C."/>
        </authorList>
    </citation>
    <scope>NUCLEOTIDE SEQUENCE [LARGE SCALE GENOMIC DNA]</scope>
    <source>
        <strain evidence="1 2">NCTC 10229</strain>
    </source>
</reference>
<sequence length="45" mass="5024">MRRAMTRAAGVAALRDGWGRRPRAPRIGAVAFHVPTPKMAERSFF</sequence>
<protein>
    <submittedName>
        <fullName evidence="1">Uncharacterized protein</fullName>
    </submittedName>
</protein>
<gene>
    <name evidence="1" type="ordered locus">BMA10229_A0621</name>
</gene>
<organism evidence="1 2">
    <name type="scientific">Burkholderia mallei (strain NCTC 10229)</name>
    <dbReference type="NCBI Taxonomy" id="412022"/>
    <lineage>
        <taxon>Bacteria</taxon>
        <taxon>Pseudomonadati</taxon>
        <taxon>Pseudomonadota</taxon>
        <taxon>Betaproteobacteria</taxon>
        <taxon>Burkholderiales</taxon>
        <taxon>Burkholderiaceae</taxon>
        <taxon>Burkholderia</taxon>
        <taxon>pseudomallei group</taxon>
    </lineage>
</organism>
<dbReference type="AlphaFoldDB" id="A2S3U7"/>
<dbReference type="Proteomes" id="UP000002283">
    <property type="component" value="Chromosome I"/>
</dbReference>
<evidence type="ECO:0000313" key="2">
    <source>
        <dbReference type="Proteomes" id="UP000002283"/>
    </source>
</evidence>
<dbReference type="KEGG" id="bml:BMA10229_A0621"/>
<proteinExistence type="predicted"/>